<feature type="domain" description="ABC transporter" evidence="8">
    <location>
        <begin position="309"/>
        <end position="542"/>
    </location>
</feature>
<keyword evidence="6 7" id="KW-0472">Membrane</keyword>
<evidence type="ECO:0000259" key="9">
    <source>
        <dbReference type="PROSITE" id="PS50929"/>
    </source>
</evidence>
<dbReference type="Pfam" id="PF00005">
    <property type="entry name" value="ABC_tran"/>
    <property type="match status" value="1"/>
</dbReference>
<dbReference type="eggNOG" id="COG1132">
    <property type="taxonomic scope" value="Bacteria"/>
</dbReference>
<keyword evidence="3" id="KW-0547">Nucleotide-binding</keyword>
<dbReference type="Pfam" id="PF00664">
    <property type="entry name" value="ABC_membrane"/>
    <property type="match status" value="1"/>
</dbReference>
<evidence type="ECO:0000256" key="5">
    <source>
        <dbReference type="ARBA" id="ARBA00022989"/>
    </source>
</evidence>
<evidence type="ECO:0000256" key="1">
    <source>
        <dbReference type="ARBA" id="ARBA00004651"/>
    </source>
</evidence>
<dbReference type="InterPro" id="IPR003593">
    <property type="entry name" value="AAA+_ATPase"/>
</dbReference>
<dbReference type="STRING" id="74545.EU96_0937"/>
<dbReference type="PROSITE" id="PS50929">
    <property type="entry name" value="ABC_TM1F"/>
    <property type="match status" value="1"/>
</dbReference>
<evidence type="ECO:0000256" key="4">
    <source>
        <dbReference type="ARBA" id="ARBA00022840"/>
    </source>
</evidence>
<gene>
    <name evidence="10" type="ORF">EU96_0937</name>
</gene>
<dbReference type="InterPro" id="IPR011527">
    <property type="entry name" value="ABC1_TM_dom"/>
</dbReference>
<feature type="transmembrane region" description="Helical" evidence="7">
    <location>
        <begin position="119"/>
        <end position="146"/>
    </location>
</feature>
<dbReference type="InterPro" id="IPR027417">
    <property type="entry name" value="P-loop_NTPase"/>
</dbReference>
<dbReference type="PROSITE" id="PS50893">
    <property type="entry name" value="ABC_TRANSPORTER_2"/>
    <property type="match status" value="1"/>
</dbReference>
<evidence type="ECO:0000313" key="11">
    <source>
        <dbReference type="Proteomes" id="UP000030445"/>
    </source>
</evidence>
<keyword evidence="2 7" id="KW-0812">Transmembrane</keyword>
<keyword evidence="4" id="KW-0067">ATP-binding</keyword>
<dbReference type="Proteomes" id="UP000030445">
    <property type="component" value="Unassembled WGS sequence"/>
</dbReference>
<dbReference type="CDD" id="cd07346">
    <property type="entry name" value="ABC_6TM_exporters"/>
    <property type="match status" value="1"/>
</dbReference>
<protein>
    <submittedName>
        <fullName evidence="10">ABC transporter</fullName>
    </submittedName>
</protein>
<evidence type="ECO:0000313" key="10">
    <source>
        <dbReference type="EMBL" id="KGF97950.1"/>
    </source>
</evidence>
<comment type="caution">
    <text evidence="10">The sequence shown here is derived from an EMBL/GenBank/DDBJ whole genome shotgun (WGS) entry which is preliminary data.</text>
</comment>
<dbReference type="GO" id="GO:0015421">
    <property type="term" value="F:ABC-type oligopeptide transporter activity"/>
    <property type="evidence" value="ECO:0007669"/>
    <property type="project" value="TreeGrafter"/>
</dbReference>
<evidence type="ECO:0000256" key="2">
    <source>
        <dbReference type="ARBA" id="ARBA00022692"/>
    </source>
</evidence>
<dbReference type="GO" id="GO:0005886">
    <property type="term" value="C:plasma membrane"/>
    <property type="evidence" value="ECO:0007669"/>
    <property type="project" value="UniProtKB-SubCell"/>
</dbReference>
<dbReference type="InterPro" id="IPR017871">
    <property type="entry name" value="ABC_transporter-like_CS"/>
</dbReference>
<dbReference type="SMART" id="SM00382">
    <property type="entry name" value="AAA"/>
    <property type="match status" value="1"/>
</dbReference>
<dbReference type="Gene3D" id="3.40.50.300">
    <property type="entry name" value="P-loop containing nucleotide triphosphate hydrolases"/>
    <property type="match status" value="1"/>
</dbReference>
<dbReference type="SUPFAM" id="SSF52540">
    <property type="entry name" value="P-loop containing nucleoside triphosphate hydrolases"/>
    <property type="match status" value="1"/>
</dbReference>
<dbReference type="RefSeq" id="WP_052044253.1">
    <property type="nucleotide sequence ID" value="NZ_CP138951.1"/>
</dbReference>
<sequence>MLIYVACWPLLAYLAGNLIPAIGSGDLSKVSSIIIKSLFVFLVQKTAQFGQDVFIAKPSLEISEVMRGNLFSRIQKIKMNSFENISAGDITYRLTEDADRVSEVIYKTAQDTIPCTLQLLAVIIYMFYLDWSLTVSTFVLAPLIILSVNSFGRRVLIASEKSQESTSDLAGLIGESINGMSTIRSFAAENWIEKRFYKRLSTNKKAKYKTLKLLAFQHPVVGFVEAFGILAILGLGAARINLGLLTSEEFSSFFAAILMLIDPISHISTNFNDYKQAEASIKRLKNINQEPVEDDKENLIRISNIEGKLRFKSLNFEYKKNNQVLRNINLEIKKGEVIAFVGASGAGKSTMMGLILKFITPTNGDIFIDDKNLKLLNTKDLRQKIAIVQQQPFLFSGKIIDVIKMGRNFTKEEVIESAIKANAHNFIQKLPDKYETKITERGSNFSGGQIQRIAIARAILGNPSILLLDEATSALDAESEAEVQEGLHRAMKNRTVIVIAHRLATTQEADKIVVFDKGKIIEVGKHLDLLNKKGIYKELCEKQLIKKL</sequence>
<organism evidence="10 11">
    <name type="scientific">Prochlorococcus marinus str. MIT 9302</name>
    <dbReference type="NCBI Taxonomy" id="74545"/>
    <lineage>
        <taxon>Bacteria</taxon>
        <taxon>Bacillati</taxon>
        <taxon>Cyanobacteriota</taxon>
        <taxon>Cyanophyceae</taxon>
        <taxon>Synechococcales</taxon>
        <taxon>Prochlorococcaceae</taxon>
        <taxon>Prochlorococcus</taxon>
    </lineage>
</organism>
<feature type="transmembrane region" description="Helical" evidence="7">
    <location>
        <begin position="213"/>
        <end position="238"/>
    </location>
</feature>
<dbReference type="EMBL" id="JNAM01000008">
    <property type="protein sequence ID" value="KGF97950.1"/>
    <property type="molecule type" value="Genomic_DNA"/>
</dbReference>
<evidence type="ECO:0000259" key="8">
    <source>
        <dbReference type="PROSITE" id="PS50893"/>
    </source>
</evidence>
<evidence type="ECO:0000256" key="6">
    <source>
        <dbReference type="ARBA" id="ARBA00023136"/>
    </source>
</evidence>
<dbReference type="Gene3D" id="1.20.1560.10">
    <property type="entry name" value="ABC transporter type 1, transmembrane domain"/>
    <property type="match status" value="1"/>
</dbReference>
<evidence type="ECO:0000256" key="7">
    <source>
        <dbReference type="SAM" id="Phobius"/>
    </source>
</evidence>
<dbReference type="FunFam" id="3.40.50.300:FF:000218">
    <property type="entry name" value="Multidrug ABC transporter ATP-binding protein"/>
    <property type="match status" value="1"/>
</dbReference>
<name>A0A0A2A8Q3_PROMR</name>
<feature type="domain" description="ABC transmembrane type-1" evidence="9">
    <location>
        <begin position="1"/>
        <end position="276"/>
    </location>
</feature>
<proteinExistence type="predicted"/>
<dbReference type="PANTHER" id="PTHR43394:SF1">
    <property type="entry name" value="ATP-BINDING CASSETTE SUB-FAMILY B MEMBER 10, MITOCHONDRIAL"/>
    <property type="match status" value="1"/>
</dbReference>
<dbReference type="InterPro" id="IPR003439">
    <property type="entry name" value="ABC_transporter-like_ATP-bd"/>
</dbReference>
<dbReference type="GO" id="GO:0016887">
    <property type="term" value="F:ATP hydrolysis activity"/>
    <property type="evidence" value="ECO:0007669"/>
    <property type="project" value="InterPro"/>
</dbReference>
<keyword evidence="5 7" id="KW-1133">Transmembrane helix</keyword>
<dbReference type="AlphaFoldDB" id="A0A0A2A8Q3"/>
<dbReference type="SUPFAM" id="SSF90123">
    <property type="entry name" value="ABC transporter transmembrane region"/>
    <property type="match status" value="1"/>
</dbReference>
<dbReference type="GO" id="GO:0005524">
    <property type="term" value="F:ATP binding"/>
    <property type="evidence" value="ECO:0007669"/>
    <property type="project" value="UniProtKB-KW"/>
</dbReference>
<dbReference type="InterPro" id="IPR039421">
    <property type="entry name" value="Type_1_exporter"/>
</dbReference>
<dbReference type="InterPro" id="IPR036640">
    <property type="entry name" value="ABC1_TM_sf"/>
</dbReference>
<reference evidence="11" key="1">
    <citation type="journal article" date="2014" name="Sci. Data">
        <title>Genomes of diverse isolates of the marine cyanobacterium Prochlorococcus.</title>
        <authorList>
            <person name="Biller S."/>
            <person name="Berube P."/>
            <person name="Thompson J."/>
            <person name="Kelly L."/>
            <person name="Roggensack S."/>
            <person name="Awad L."/>
            <person name="Roache-Johnson K."/>
            <person name="Ding H."/>
            <person name="Giovannoni S.J."/>
            <person name="Moore L.R."/>
            <person name="Chisholm S.W."/>
        </authorList>
    </citation>
    <scope>NUCLEOTIDE SEQUENCE [LARGE SCALE GENOMIC DNA]</scope>
    <source>
        <strain evidence="11">MIT 9302</strain>
    </source>
</reference>
<evidence type="ECO:0000256" key="3">
    <source>
        <dbReference type="ARBA" id="ARBA00022741"/>
    </source>
</evidence>
<dbReference type="PROSITE" id="PS00211">
    <property type="entry name" value="ABC_TRANSPORTER_1"/>
    <property type="match status" value="1"/>
</dbReference>
<dbReference type="PANTHER" id="PTHR43394">
    <property type="entry name" value="ATP-DEPENDENT PERMEASE MDL1, MITOCHONDRIAL"/>
    <property type="match status" value="1"/>
</dbReference>
<accession>A0A0A2A8Q3</accession>
<comment type="subcellular location">
    <subcellularLocation>
        <location evidence="1">Cell membrane</location>
        <topology evidence="1">Multi-pass membrane protein</topology>
    </subcellularLocation>
</comment>